<gene>
    <name evidence="2" type="ORF">EVAR_76236_1</name>
</gene>
<dbReference type="EMBL" id="BGZK01000203">
    <property type="protein sequence ID" value="GBP28141.1"/>
    <property type="molecule type" value="Genomic_DNA"/>
</dbReference>
<organism evidence="2 3">
    <name type="scientific">Eumeta variegata</name>
    <name type="common">Bagworm moth</name>
    <name type="synonym">Eumeta japonica</name>
    <dbReference type="NCBI Taxonomy" id="151549"/>
    <lineage>
        <taxon>Eukaryota</taxon>
        <taxon>Metazoa</taxon>
        <taxon>Ecdysozoa</taxon>
        <taxon>Arthropoda</taxon>
        <taxon>Hexapoda</taxon>
        <taxon>Insecta</taxon>
        <taxon>Pterygota</taxon>
        <taxon>Neoptera</taxon>
        <taxon>Endopterygota</taxon>
        <taxon>Lepidoptera</taxon>
        <taxon>Glossata</taxon>
        <taxon>Ditrysia</taxon>
        <taxon>Tineoidea</taxon>
        <taxon>Psychidae</taxon>
        <taxon>Oiketicinae</taxon>
        <taxon>Eumeta</taxon>
    </lineage>
</organism>
<name>A0A4C1UNV6_EUMVA</name>
<evidence type="ECO:0000313" key="2">
    <source>
        <dbReference type="EMBL" id="GBP28141.1"/>
    </source>
</evidence>
<reference evidence="2 3" key="1">
    <citation type="journal article" date="2019" name="Commun. Biol.">
        <title>The bagworm genome reveals a unique fibroin gene that provides high tensile strength.</title>
        <authorList>
            <person name="Kono N."/>
            <person name="Nakamura H."/>
            <person name="Ohtoshi R."/>
            <person name="Tomita M."/>
            <person name="Numata K."/>
            <person name="Arakawa K."/>
        </authorList>
    </citation>
    <scope>NUCLEOTIDE SEQUENCE [LARGE SCALE GENOMIC DNA]</scope>
</reference>
<keyword evidence="3" id="KW-1185">Reference proteome</keyword>
<protein>
    <submittedName>
        <fullName evidence="2">Uncharacterized protein</fullName>
    </submittedName>
</protein>
<feature type="region of interest" description="Disordered" evidence="1">
    <location>
        <begin position="55"/>
        <end position="87"/>
    </location>
</feature>
<evidence type="ECO:0000313" key="3">
    <source>
        <dbReference type="Proteomes" id="UP000299102"/>
    </source>
</evidence>
<comment type="caution">
    <text evidence="2">The sequence shown here is derived from an EMBL/GenBank/DDBJ whole genome shotgun (WGS) entry which is preliminary data.</text>
</comment>
<proteinExistence type="predicted"/>
<sequence>MLKGKCCDKHLICYVAVIKKSKREHAIGCLFGKSSRVSPLASSGIARMEMGVGSANLEPEQLSPLSATRRRPSSRGLPHLSHEKKNS</sequence>
<dbReference type="AlphaFoldDB" id="A0A4C1UNV6"/>
<accession>A0A4C1UNV6</accession>
<dbReference type="Proteomes" id="UP000299102">
    <property type="component" value="Unassembled WGS sequence"/>
</dbReference>
<evidence type="ECO:0000256" key="1">
    <source>
        <dbReference type="SAM" id="MobiDB-lite"/>
    </source>
</evidence>